<proteinExistence type="predicted"/>
<gene>
    <name evidence="2" type="ORF">GGX14DRAFT_414565</name>
</gene>
<reference evidence="2" key="1">
    <citation type="submission" date="2023-03" db="EMBL/GenBank/DDBJ databases">
        <title>Massive genome expansion in bonnet fungi (Mycena s.s.) driven by repeated elements and novel gene families across ecological guilds.</title>
        <authorList>
            <consortium name="Lawrence Berkeley National Laboratory"/>
            <person name="Harder C.B."/>
            <person name="Miyauchi S."/>
            <person name="Viragh M."/>
            <person name="Kuo A."/>
            <person name="Thoen E."/>
            <person name="Andreopoulos B."/>
            <person name="Lu D."/>
            <person name="Skrede I."/>
            <person name="Drula E."/>
            <person name="Henrissat B."/>
            <person name="Morin E."/>
            <person name="Kohler A."/>
            <person name="Barry K."/>
            <person name="LaButti K."/>
            <person name="Morin E."/>
            <person name="Salamov A."/>
            <person name="Lipzen A."/>
            <person name="Mereny Z."/>
            <person name="Hegedus B."/>
            <person name="Baldrian P."/>
            <person name="Stursova M."/>
            <person name="Weitz H."/>
            <person name="Taylor A."/>
            <person name="Grigoriev I.V."/>
            <person name="Nagy L.G."/>
            <person name="Martin F."/>
            <person name="Kauserud H."/>
        </authorList>
    </citation>
    <scope>NUCLEOTIDE SEQUENCE</scope>
    <source>
        <strain evidence="2">9144</strain>
    </source>
</reference>
<sequence>MTLALKLLPSLPKLDKDEFIKSYIQTQKAHAKTYATEGRSFSTSWDITPRKPTATTSNESRNVGFATPVLKARNSRRATGEASKHETAPGKTTDDIETARASPPTGGRLQRTSQSEEDAKKPSKSKRYWEKNRGADSNSDKDHVARLLERRERKRIKRAIMKPKEATESETASSNGNKRKKRKQAKDEKSKVPAGFALMHGFTATNVGKNRLTASADFSRIYLSQQLSAEASIERRSI</sequence>
<feature type="compositionally biased region" description="Basic residues" evidence="1">
    <location>
        <begin position="152"/>
        <end position="161"/>
    </location>
</feature>
<organism evidence="2 3">
    <name type="scientific">Mycena pura</name>
    <dbReference type="NCBI Taxonomy" id="153505"/>
    <lineage>
        <taxon>Eukaryota</taxon>
        <taxon>Fungi</taxon>
        <taxon>Dikarya</taxon>
        <taxon>Basidiomycota</taxon>
        <taxon>Agaricomycotina</taxon>
        <taxon>Agaricomycetes</taxon>
        <taxon>Agaricomycetidae</taxon>
        <taxon>Agaricales</taxon>
        <taxon>Marasmiineae</taxon>
        <taxon>Mycenaceae</taxon>
        <taxon>Mycena</taxon>
    </lineage>
</organism>
<dbReference type="EMBL" id="JARJCW010000002">
    <property type="protein sequence ID" value="KAJ7228735.1"/>
    <property type="molecule type" value="Genomic_DNA"/>
</dbReference>
<feature type="compositionally biased region" description="Basic and acidic residues" evidence="1">
    <location>
        <begin position="117"/>
        <end position="151"/>
    </location>
</feature>
<comment type="caution">
    <text evidence="2">The sequence shown here is derived from an EMBL/GenBank/DDBJ whole genome shotgun (WGS) entry which is preliminary data.</text>
</comment>
<feature type="compositionally biased region" description="Basic and acidic residues" evidence="1">
    <location>
        <begin position="78"/>
        <end position="98"/>
    </location>
</feature>
<dbReference type="Proteomes" id="UP001219525">
    <property type="component" value="Unassembled WGS sequence"/>
</dbReference>
<protein>
    <submittedName>
        <fullName evidence="2">Uncharacterized protein</fullName>
    </submittedName>
</protein>
<evidence type="ECO:0000313" key="3">
    <source>
        <dbReference type="Proteomes" id="UP001219525"/>
    </source>
</evidence>
<evidence type="ECO:0000313" key="2">
    <source>
        <dbReference type="EMBL" id="KAJ7228735.1"/>
    </source>
</evidence>
<name>A0AAD7E4Q3_9AGAR</name>
<accession>A0AAD7E4Q3</accession>
<keyword evidence="3" id="KW-1185">Reference proteome</keyword>
<evidence type="ECO:0000256" key="1">
    <source>
        <dbReference type="SAM" id="MobiDB-lite"/>
    </source>
</evidence>
<dbReference type="AlphaFoldDB" id="A0AAD7E4Q3"/>
<feature type="region of interest" description="Disordered" evidence="1">
    <location>
        <begin position="33"/>
        <end position="192"/>
    </location>
</feature>